<sequence length="513" mass="59227">MEKFKEVEKMEKLKEIEKMESGEYAQPLLGSPTAFDDDLKSDSCMEFVDIFLSNTLICIPVVLYWSSAWDLFELYERYFPVYPTFCMGIFIHLVFALCQKLFHELLVETTSKNVFTQCFNWVCHKIYFQVFFFGNVMHWGGGFIIFDKICRVNDKNFSVLFVILFSSIMFAILSATRAVKNVLASPMAVTVDEKSENFVFNAQYFKVIYLAVVAGEQHKHPTNSITSKAQTIYIDPVKRPGRPFEVKVLGLPPQEFTPTTSTITPTTKKSTTRIPQVNYYKQHQYPKNIQEVLEYITNRPNDIVHSNDNIVETFQVPVEKVQETSGDFRPTISNSQLYSFKPTDISEVNLLATGNVRFSPPVWKNFQKQPIPIHSFINLSNSENATRVPRQYKNPLPLYPPLGNDQNADVEMKLPRPYFPVAPNFPFPPNYPKPHQPENGDVVATVRKPLLVNINIVPMDATKRRYPGDIQGPYEDRKQDAMNLQLKVYPDMSFFNEFQKSVDSKKTHTRYQK</sequence>
<keyword evidence="3" id="KW-1185">Reference proteome</keyword>
<evidence type="ECO:0000256" key="1">
    <source>
        <dbReference type="SAM" id="Phobius"/>
    </source>
</evidence>
<dbReference type="InterPro" id="IPR032751">
    <property type="entry name" value="Fuseless"/>
</dbReference>
<feature type="transmembrane region" description="Helical" evidence="1">
    <location>
        <begin position="158"/>
        <end position="179"/>
    </location>
</feature>
<evidence type="ECO:0000313" key="2">
    <source>
        <dbReference type="EnsemblMetazoa" id="XP_050504304.1"/>
    </source>
</evidence>
<dbReference type="RefSeq" id="XP_050504304.1">
    <property type="nucleotide sequence ID" value="XM_050648347.1"/>
</dbReference>
<dbReference type="EnsemblMetazoa" id="XM_050648347.1">
    <property type="protein sequence ID" value="XP_050504304.1"/>
    <property type="gene ID" value="LOC114331845"/>
</dbReference>
<dbReference type="PANTHER" id="PTHR35270:SF2">
    <property type="entry name" value="FUSELESS, ISOFORM A"/>
    <property type="match status" value="1"/>
</dbReference>
<dbReference type="PANTHER" id="PTHR35270">
    <property type="entry name" value="FUSELESS, ISOFORM A"/>
    <property type="match status" value="1"/>
</dbReference>
<feature type="transmembrane region" description="Helical" evidence="1">
    <location>
        <begin position="47"/>
        <end position="66"/>
    </location>
</feature>
<reference evidence="2" key="1">
    <citation type="submission" date="2025-05" db="UniProtKB">
        <authorList>
            <consortium name="EnsemblMetazoa"/>
        </authorList>
    </citation>
    <scope>IDENTIFICATION</scope>
</reference>
<feature type="transmembrane region" description="Helical" evidence="1">
    <location>
        <begin position="126"/>
        <end position="146"/>
    </location>
</feature>
<keyword evidence="1" id="KW-0472">Membrane</keyword>
<evidence type="ECO:0000313" key="3">
    <source>
        <dbReference type="Proteomes" id="UP001652700"/>
    </source>
</evidence>
<name>A0ABM5K288_DIAVI</name>
<feature type="transmembrane region" description="Helical" evidence="1">
    <location>
        <begin position="78"/>
        <end position="98"/>
    </location>
</feature>
<dbReference type="Pfam" id="PF15993">
    <property type="entry name" value="Fuseless"/>
    <property type="match status" value="1"/>
</dbReference>
<organism evidence="2 3">
    <name type="scientific">Diabrotica virgifera virgifera</name>
    <name type="common">western corn rootworm</name>
    <dbReference type="NCBI Taxonomy" id="50390"/>
    <lineage>
        <taxon>Eukaryota</taxon>
        <taxon>Metazoa</taxon>
        <taxon>Ecdysozoa</taxon>
        <taxon>Arthropoda</taxon>
        <taxon>Hexapoda</taxon>
        <taxon>Insecta</taxon>
        <taxon>Pterygota</taxon>
        <taxon>Neoptera</taxon>
        <taxon>Endopterygota</taxon>
        <taxon>Coleoptera</taxon>
        <taxon>Polyphaga</taxon>
        <taxon>Cucujiformia</taxon>
        <taxon>Chrysomeloidea</taxon>
        <taxon>Chrysomelidae</taxon>
        <taxon>Galerucinae</taxon>
        <taxon>Diabroticina</taxon>
        <taxon>Diabroticites</taxon>
        <taxon>Diabrotica</taxon>
    </lineage>
</organism>
<dbReference type="GeneID" id="114331845"/>
<dbReference type="Proteomes" id="UP001652700">
    <property type="component" value="Unplaced"/>
</dbReference>
<keyword evidence="1" id="KW-1133">Transmembrane helix</keyword>
<proteinExistence type="predicted"/>
<protein>
    <submittedName>
        <fullName evidence="2">Uncharacterized protein</fullName>
    </submittedName>
</protein>
<accession>A0ABM5K288</accession>
<keyword evidence="1" id="KW-0812">Transmembrane</keyword>